<name>A0A1G4QQR3_9HYPH</name>
<proteinExistence type="predicted"/>
<evidence type="ECO:0000313" key="1">
    <source>
        <dbReference type="EMBL" id="SCW46974.1"/>
    </source>
</evidence>
<evidence type="ECO:0000313" key="2">
    <source>
        <dbReference type="Proteomes" id="UP000199542"/>
    </source>
</evidence>
<dbReference type="AlphaFoldDB" id="A0A1G4QQR3"/>
<organism evidence="1 2">
    <name type="scientific">Rhizobium mongolense subsp. loessense</name>
    <dbReference type="NCBI Taxonomy" id="158890"/>
    <lineage>
        <taxon>Bacteria</taxon>
        <taxon>Pseudomonadati</taxon>
        <taxon>Pseudomonadota</taxon>
        <taxon>Alphaproteobacteria</taxon>
        <taxon>Hyphomicrobiales</taxon>
        <taxon>Rhizobiaceae</taxon>
        <taxon>Rhizobium/Agrobacterium group</taxon>
        <taxon>Rhizobium</taxon>
    </lineage>
</organism>
<dbReference type="EMBL" id="FMTM01000002">
    <property type="protein sequence ID" value="SCW46974.1"/>
    <property type="molecule type" value="Genomic_DNA"/>
</dbReference>
<gene>
    <name evidence="1" type="ORF">SAMN02927900_01741</name>
</gene>
<reference evidence="1 2" key="1">
    <citation type="submission" date="2016-10" db="EMBL/GenBank/DDBJ databases">
        <authorList>
            <person name="de Groot N.N."/>
        </authorList>
    </citation>
    <scope>NUCLEOTIDE SEQUENCE [LARGE SCALE GENOMIC DNA]</scope>
    <source>
        <strain evidence="1 2">CGMCC 1.3401</strain>
    </source>
</reference>
<sequence>MPHRDTVRPSRAGVKSEYQTKVQPFSDFVPIPPLGSYSMLVRERVVSFRHG</sequence>
<dbReference type="Proteomes" id="UP000199542">
    <property type="component" value="Unassembled WGS sequence"/>
</dbReference>
<protein>
    <submittedName>
        <fullName evidence="1">Uncharacterized protein</fullName>
    </submittedName>
</protein>
<accession>A0A1G4QQR3</accession>